<protein>
    <submittedName>
        <fullName evidence="2">Uncharacterized protein</fullName>
    </submittedName>
</protein>
<dbReference type="EMBL" id="CM003379">
    <property type="protein sequence ID" value="KOM52482.1"/>
    <property type="molecule type" value="Genomic_DNA"/>
</dbReference>
<accession>A0A0L9VC52</accession>
<dbReference type="Gramene" id="KOM52482">
    <property type="protein sequence ID" value="KOM52482"/>
    <property type="gene ID" value="LR48_Vigan09g114100"/>
</dbReference>
<dbReference type="Proteomes" id="UP000053144">
    <property type="component" value="Chromosome 9"/>
</dbReference>
<evidence type="ECO:0000313" key="3">
    <source>
        <dbReference type="Proteomes" id="UP000053144"/>
    </source>
</evidence>
<reference evidence="3" key="1">
    <citation type="journal article" date="2015" name="Proc. Natl. Acad. Sci. U.S.A.">
        <title>Genome sequencing of adzuki bean (Vigna angularis) provides insight into high starch and low fat accumulation and domestication.</title>
        <authorList>
            <person name="Yang K."/>
            <person name="Tian Z."/>
            <person name="Chen C."/>
            <person name="Luo L."/>
            <person name="Zhao B."/>
            <person name="Wang Z."/>
            <person name="Yu L."/>
            <person name="Li Y."/>
            <person name="Sun Y."/>
            <person name="Li W."/>
            <person name="Chen Y."/>
            <person name="Li Y."/>
            <person name="Zhang Y."/>
            <person name="Ai D."/>
            <person name="Zhao J."/>
            <person name="Shang C."/>
            <person name="Ma Y."/>
            <person name="Wu B."/>
            <person name="Wang M."/>
            <person name="Gao L."/>
            <person name="Sun D."/>
            <person name="Zhang P."/>
            <person name="Guo F."/>
            <person name="Wang W."/>
            <person name="Li Y."/>
            <person name="Wang J."/>
            <person name="Varshney R.K."/>
            <person name="Wang J."/>
            <person name="Ling H.Q."/>
            <person name="Wan P."/>
        </authorList>
    </citation>
    <scope>NUCLEOTIDE SEQUENCE</scope>
    <source>
        <strain evidence="3">cv. Jingnong 6</strain>
    </source>
</reference>
<organism evidence="2 3">
    <name type="scientific">Phaseolus angularis</name>
    <name type="common">Azuki bean</name>
    <name type="synonym">Vigna angularis</name>
    <dbReference type="NCBI Taxonomy" id="3914"/>
    <lineage>
        <taxon>Eukaryota</taxon>
        <taxon>Viridiplantae</taxon>
        <taxon>Streptophyta</taxon>
        <taxon>Embryophyta</taxon>
        <taxon>Tracheophyta</taxon>
        <taxon>Spermatophyta</taxon>
        <taxon>Magnoliopsida</taxon>
        <taxon>eudicotyledons</taxon>
        <taxon>Gunneridae</taxon>
        <taxon>Pentapetalae</taxon>
        <taxon>rosids</taxon>
        <taxon>fabids</taxon>
        <taxon>Fabales</taxon>
        <taxon>Fabaceae</taxon>
        <taxon>Papilionoideae</taxon>
        <taxon>50 kb inversion clade</taxon>
        <taxon>NPAAA clade</taxon>
        <taxon>indigoferoid/millettioid clade</taxon>
        <taxon>Phaseoleae</taxon>
        <taxon>Vigna</taxon>
    </lineage>
</organism>
<evidence type="ECO:0000313" key="2">
    <source>
        <dbReference type="EMBL" id="KOM52482.1"/>
    </source>
</evidence>
<dbReference type="AlphaFoldDB" id="A0A0L9VC52"/>
<name>A0A0L9VC52_PHAAN</name>
<sequence length="67" mass="7547">MAAAKYEARSWCSHLHGTTVFQQASMHPAVDSKSRKQRQAHSSKPSHVPASDHLPSTNLEERKQRPQ</sequence>
<feature type="region of interest" description="Disordered" evidence="1">
    <location>
        <begin position="23"/>
        <end position="67"/>
    </location>
</feature>
<gene>
    <name evidence="2" type="ORF">LR48_Vigan09g114100</name>
</gene>
<proteinExistence type="predicted"/>
<evidence type="ECO:0000256" key="1">
    <source>
        <dbReference type="SAM" id="MobiDB-lite"/>
    </source>
</evidence>